<name>A0ABP0ILW4_9DINO</name>
<dbReference type="NCBIfam" id="NF033634">
    <property type="entry name" value="SLATT_1"/>
    <property type="match status" value="1"/>
</dbReference>
<evidence type="ECO:0000313" key="6">
    <source>
        <dbReference type="Proteomes" id="UP001642484"/>
    </source>
</evidence>
<feature type="region of interest" description="Disordered" evidence="1">
    <location>
        <begin position="297"/>
        <end position="326"/>
    </location>
</feature>
<gene>
    <name evidence="4" type="ORF">CCMP2556_LOCUS7348</name>
    <name evidence="5" type="ORF">CCMP2556_LOCUS7389</name>
</gene>
<feature type="transmembrane region" description="Helical" evidence="2">
    <location>
        <begin position="812"/>
        <end position="830"/>
    </location>
</feature>
<evidence type="ECO:0000256" key="1">
    <source>
        <dbReference type="SAM" id="MobiDB-lite"/>
    </source>
</evidence>
<evidence type="ECO:0000313" key="5">
    <source>
        <dbReference type="EMBL" id="CAK9003725.1"/>
    </source>
</evidence>
<dbReference type="EMBL" id="CAXAMN010003280">
    <property type="protein sequence ID" value="CAK9003725.1"/>
    <property type="molecule type" value="Genomic_DNA"/>
</dbReference>
<accession>A0ABP0ILW4</accession>
<comment type="caution">
    <text evidence="4">The sequence shown here is derived from an EMBL/GenBank/DDBJ whole genome shotgun (WGS) entry which is preliminary data.</text>
</comment>
<organism evidence="4 6">
    <name type="scientific">Durusdinium trenchii</name>
    <dbReference type="NCBI Taxonomy" id="1381693"/>
    <lineage>
        <taxon>Eukaryota</taxon>
        <taxon>Sar</taxon>
        <taxon>Alveolata</taxon>
        <taxon>Dinophyceae</taxon>
        <taxon>Suessiales</taxon>
        <taxon>Symbiodiniaceae</taxon>
        <taxon>Durusdinium</taxon>
    </lineage>
</organism>
<keyword evidence="2" id="KW-0472">Membrane</keyword>
<proteinExistence type="predicted"/>
<evidence type="ECO:0000259" key="3">
    <source>
        <dbReference type="Pfam" id="PF18181"/>
    </source>
</evidence>
<keyword evidence="2" id="KW-0812">Transmembrane</keyword>
<evidence type="ECO:0000256" key="2">
    <source>
        <dbReference type="SAM" id="Phobius"/>
    </source>
</evidence>
<feature type="region of interest" description="Disordered" evidence="1">
    <location>
        <begin position="1"/>
        <end position="32"/>
    </location>
</feature>
<feature type="transmembrane region" description="Helical" evidence="2">
    <location>
        <begin position="515"/>
        <end position="534"/>
    </location>
</feature>
<reference evidence="4 6" key="1">
    <citation type="submission" date="2024-02" db="EMBL/GenBank/DDBJ databases">
        <authorList>
            <person name="Chen Y."/>
            <person name="Shah S."/>
            <person name="Dougan E. K."/>
            <person name="Thang M."/>
            <person name="Chan C."/>
        </authorList>
    </citation>
    <scope>NUCLEOTIDE SEQUENCE [LARGE SCALE GENOMIC DNA]</scope>
</reference>
<feature type="domain" description="SMODS and SLOG-associating 2TM effector" evidence="3">
    <location>
        <begin position="765"/>
        <end position="886"/>
    </location>
</feature>
<keyword evidence="2" id="KW-1133">Transmembrane helix</keyword>
<dbReference type="Proteomes" id="UP001642484">
    <property type="component" value="Unassembled WGS sequence"/>
</dbReference>
<dbReference type="InterPro" id="IPR040884">
    <property type="entry name" value="SLATT_1"/>
</dbReference>
<protein>
    <recommendedName>
        <fullName evidence="3">SMODS and SLOG-associating 2TM effector domain-containing protein</fullName>
    </recommendedName>
</protein>
<dbReference type="EMBL" id="CAXAMN010003247">
    <property type="protein sequence ID" value="CAK9003589.1"/>
    <property type="molecule type" value="Genomic_DNA"/>
</dbReference>
<feature type="transmembrane region" description="Helical" evidence="2">
    <location>
        <begin position="788"/>
        <end position="806"/>
    </location>
</feature>
<feature type="compositionally biased region" description="Basic and acidic residues" evidence="1">
    <location>
        <begin position="306"/>
        <end position="316"/>
    </location>
</feature>
<sequence>MDEAAKFVTIAPDGGGATDPKPGSVPDGGLHDSELDALLEESEEATAKQQKPKYSKALSSVGGQAQKMVQERAQEQINEMQLSCSALGINQRSAKELQLLRGEVEFSGLGTGGHRAHYVIAPPEMESADELLRWMFVRRDGWRLKPPNLLLSCYGGRDHYVNWAHSPTLRNREAWATATGAVEDWQFRQKFTSRLSEISSGVCQAVSECGGWFDLGTGPRGGLNEVLMDGLKVYWSAFGCLAGHKTDNVVFCVRFLQDTEFKDSFLQCAQAVPASGPVDKQEDLKERVMYPSVNSQLFPELGTDPKANDQDLRGLDPDEEDAGKSAKSVADLELEVRAQITRRFLCNALTHIIFVQSQQTLDRLRIKLRSLATRASIFANGNEALIQPGVDGKILMEAVTGVPIVCLHNTGGAAEMLGAAVLRRRQPHHAEHSKFMYGYDLPENVPDDQFLILNPAKDSVEKVINKLTLVLSTVQDDEMMEIGFAKSEENRLRYAWEQYLLYAYNAAIFRRRARILQYSALVLSVVVTVVAILYRESTTNPDSPLQKEELRVSLLVLPCVSAFVLTSISRLNFVNKWAALESGAVNVKSEIYQYRCRVLYYQPRKSNDMDIEDRVEELCDNPPSTADLATLAALKKRQKKAEATAPNGITRRGTFSAALAQINSDATGSDVRADYLSMPPASAMAKLKANLYDWDKVLASYHQRTSSTSSCKRLCNPCRRPSAKVMDLEDGPWNQAGSDFHPNPFAIDDDYLNDDGTSLVTAEDYIHFRFLPMLQYYSWRSRDLSRKVLVLQVLTYFLTAALAAATPLGYEAWIPVLVSFISFFAGIMEFEALSSQLRNVNQSLESLKNLHFWWQSLSMVERRMPSNKNELVACTEATADSEISAWKKTLKVKSVTSGGSNGKEEAEEDSD</sequence>
<evidence type="ECO:0000313" key="4">
    <source>
        <dbReference type="EMBL" id="CAK9003589.1"/>
    </source>
</evidence>
<keyword evidence="6" id="KW-1185">Reference proteome</keyword>
<dbReference type="Pfam" id="PF18181">
    <property type="entry name" value="SLATT_1"/>
    <property type="match status" value="1"/>
</dbReference>